<sequence>MRIMVVDGQGGGIGRSLVERLRAELPGEEILAVGTNSTATANMMRGGATAGVTGENALLYNAPRAQVIVGPIGIVLANAILGEISPKMACAISDSPARKILIPSARCNLWVAGMQEKPLTKYLEEAVEAVKAALPRA</sequence>
<dbReference type="Pfam" id="PF12953">
    <property type="entry name" value="DUF3842"/>
    <property type="match status" value="1"/>
</dbReference>
<dbReference type="EMBL" id="DXES01000106">
    <property type="protein sequence ID" value="HIX65540.1"/>
    <property type="molecule type" value="Genomic_DNA"/>
</dbReference>
<evidence type="ECO:0000313" key="1">
    <source>
        <dbReference type="EMBL" id="HIX65540.1"/>
    </source>
</evidence>
<dbReference type="InterPro" id="IPR024208">
    <property type="entry name" value="DUF3842"/>
</dbReference>
<evidence type="ECO:0000313" key="2">
    <source>
        <dbReference type="Proteomes" id="UP000886800"/>
    </source>
</evidence>
<name>A0A9D1WT42_9FIRM</name>
<proteinExistence type="predicted"/>
<reference evidence="1" key="2">
    <citation type="submission" date="2021-04" db="EMBL/GenBank/DDBJ databases">
        <authorList>
            <person name="Gilroy R."/>
        </authorList>
    </citation>
    <scope>NUCLEOTIDE SEQUENCE</scope>
    <source>
        <strain evidence="1">CHK188-5543</strain>
    </source>
</reference>
<protein>
    <submittedName>
        <fullName evidence="1">DUF3842 family protein</fullName>
    </submittedName>
</protein>
<dbReference type="Proteomes" id="UP000886800">
    <property type="component" value="Unassembled WGS sequence"/>
</dbReference>
<gene>
    <name evidence="1" type="ORF">H9736_04755</name>
</gene>
<reference evidence="1" key="1">
    <citation type="journal article" date="2021" name="PeerJ">
        <title>Extensive microbial diversity within the chicken gut microbiome revealed by metagenomics and culture.</title>
        <authorList>
            <person name="Gilroy R."/>
            <person name="Ravi A."/>
            <person name="Getino M."/>
            <person name="Pursley I."/>
            <person name="Horton D.L."/>
            <person name="Alikhan N.F."/>
            <person name="Baker D."/>
            <person name="Gharbi K."/>
            <person name="Hall N."/>
            <person name="Watson M."/>
            <person name="Adriaenssens E.M."/>
            <person name="Foster-Nyarko E."/>
            <person name="Jarju S."/>
            <person name="Secka A."/>
            <person name="Antonio M."/>
            <person name="Oren A."/>
            <person name="Chaudhuri R.R."/>
            <person name="La Ragione R."/>
            <person name="Hildebrand F."/>
            <person name="Pallen M.J."/>
        </authorList>
    </citation>
    <scope>NUCLEOTIDE SEQUENCE</scope>
    <source>
        <strain evidence="1">CHK188-5543</strain>
    </source>
</reference>
<dbReference type="AlphaFoldDB" id="A0A9D1WT42"/>
<organism evidence="1 2">
    <name type="scientific">Candidatus Anaerotruncus excrementipullorum</name>
    <dbReference type="NCBI Taxonomy" id="2838465"/>
    <lineage>
        <taxon>Bacteria</taxon>
        <taxon>Bacillati</taxon>
        <taxon>Bacillota</taxon>
        <taxon>Clostridia</taxon>
        <taxon>Eubacteriales</taxon>
        <taxon>Oscillospiraceae</taxon>
        <taxon>Anaerotruncus</taxon>
    </lineage>
</organism>
<accession>A0A9D1WT42</accession>
<comment type="caution">
    <text evidence="1">The sequence shown here is derived from an EMBL/GenBank/DDBJ whole genome shotgun (WGS) entry which is preliminary data.</text>
</comment>